<dbReference type="SMART" id="SM00256">
    <property type="entry name" value="FBOX"/>
    <property type="match status" value="1"/>
</dbReference>
<dbReference type="Proteomes" id="UP000694865">
    <property type="component" value="Unplaced"/>
</dbReference>
<feature type="domain" description="F-box" evidence="2">
    <location>
        <begin position="91"/>
        <end position="137"/>
    </location>
</feature>
<gene>
    <name evidence="4" type="primary">LOC102802636</name>
</gene>
<evidence type="ECO:0000313" key="4">
    <source>
        <dbReference type="RefSeq" id="XP_006821853.1"/>
    </source>
</evidence>
<dbReference type="RefSeq" id="XP_006821853.1">
    <property type="nucleotide sequence ID" value="XM_006821790.1"/>
</dbReference>
<keyword evidence="3" id="KW-1185">Reference proteome</keyword>
<dbReference type="Gene3D" id="1.20.1280.50">
    <property type="match status" value="1"/>
</dbReference>
<accession>A0ABM0MPB2</accession>
<sequence>MASPSSSSRHTQHLKSYLQSHKSASKNISYNDKKLLTSPSKGVNRSLVEKSPSTKPSGGAGLSTKPKTYNASSPVRVIRKLPVTASHFRRKVNIESLPSEIILKIFTYLGPNDLLICASVCKQWLKLANDNSLWRKLYEAYIVTGKKKKTETQSVTKASGGGDHHIIQWKRDCIRKCVNIRNGRIQALLKKLSPYTGLPVNTQQALEKLGIKWQLVVTDTSGSEHVIAHNDRFCFPLSTTVRWYSLESLPLKRIKRLSIYGLAPVFYGNNGNALTNSPCQRSLLLHQPINSSSQNAPDGQDGTVNIYILTYGLMLATWQDGGELAFVSLSIGNHQLVQRCSMATSDSVYIPSLRKPPVDDVDSQCGLHSYSCTIELRNQRAVYWGQQFQQLHCHKQDLVGRYARLVPIRSDVTYDHSYTNKKIHLPWKTDVFKGIVQDMCILDVILLDEHKNPMWSIRPYQKGTSLSDDLSQIIIKEIVESGGNMNTGEVPRAVFPAVGR</sequence>
<feature type="region of interest" description="Disordered" evidence="1">
    <location>
        <begin position="1"/>
        <end position="68"/>
    </location>
</feature>
<evidence type="ECO:0000313" key="3">
    <source>
        <dbReference type="Proteomes" id="UP000694865"/>
    </source>
</evidence>
<organism evidence="3 4">
    <name type="scientific">Saccoglossus kowalevskii</name>
    <name type="common">Acorn worm</name>
    <dbReference type="NCBI Taxonomy" id="10224"/>
    <lineage>
        <taxon>Eukaryota</taxon>
        <taxon>Metazoa</taxon>
        <taxon>Hemichordata</taxon>
        <taxon>Enteropneusta</taxon>
        <taxon>Harrimaniidae</taxon>
        <taxon>Saccoglossus</taxon>
    </lineage>
</organism>
<evidence type="ECO:0000259" key="2">
    <source>
        <dbReference type="PROSITE" id="PS50181"/>
    </source>
</evidence>
<dbReference type="InterPro" id="IPR036047">
    <property type="entry name" value="F-box-like_dom_sf"/>
</dbReference>
<name>A0ABM0MPB2_SACKO</name>
<dbReference type="PROSITE" id="PS50181">
    <property type="entry name" value="FBOX"/>
    <property type="match status" value="1"/>
</dbReference>
<protein>
    <submittedName>
        <fullName evidence="4">F-box only protein 15-like</fullName>
    </submittedName>
</protein>
<dbReference type="PANTHER" id="PTHR46731">
    <property type="entry name" value="F-BOX ONLY PROTEIN 15"/>
    <property type="match status" value="1"/>
</dbReference>
<dbReference type="InterPro" id="IPR001810">
    <property type="entry name" value="F-box_dom"/>
</dbReference>
<dbReference type="GeneID" id="102802636"/>
<dbReference type="PANTHER" id="PTHR46731:SF1">
    <property type="entry name" value="F-BOX ONLY PROTEIN 15"/>
    <property type="match status" value="1"/>
</dbReference>
<evidence type="ECO:0000256" key="1">
    <source>
        <dbReference type="SAM" id="MobiDB-lite"/>
    </source>
</evidence>
<dbReference type="SUPFAM" id="SSF81383">
    <property type="entry name" value="F-box domain"/>
    <property type="match status" value="1"/>
</dbReference>
<reference evidence="4" key="1">
    <citation type="submission" date="2025-08" db="UniProtKB">
        <authorList>
            <consortium name="RefSeq"/>
        </authorList>
    </citation>
    <scope>IDENTIFICATION</scope>
    <source>
        <tissue evidence="4">Testes</tissue>
    </source>
</reference>
<dbReference type="Pfam" id="PF12937">
    <property type="entry name" value="F-box-like"/>
    <property type="match status" value="1"/>
</dbReference>
<proteinExistence type="predicted"/>
<feature type="compositionally biased region" description="Polar residues" evidence="1">
    <location>
        <begin position="17"/>
        <end position="30"/>
    </location>
</feature>